<feature type="domain" description="FAD/NAD(P)-binding" evidence="3">
    <location>
        <begin position="55"/>
        <end position="170"/>
    </location>
</feature>
<dbReference type="STRING" id="1618436.UV59_C0017G0017"/>
<sequence>MLDVAIIGAGAAGLTAALYAKLYQLETICIGDKIGGKLVTAPFIIDYPGIKGISGKDFISTLNAQLTELGVSVMENSVATIAVKEGASTSFTLTTTDQQTYEARAVLLCTGNPNKQSNSRTTRLAKQLNLADKQGLLIINENFMTSRPGIFAAGDCLIYPFSLEQLTTTVASAVQATAYIFEYVKGKHAPIMWGKAAIPRLFVERKSYVIPSGAAEGTCSTDS</sequence>
<dbReference type="PRINTS" id="PR00469">
    <property type="entry name" value="PNDRDTASEII"/>
</dbReference>
<dbReference type="AlphaFoldDB" id="A0A0G1CGE8"/>
<dbReference type="InterPro" id="IPR023753">
    <property type="entry name" value="FAD/NAD-binding_dom"/>
</dbReference>
<dbReference type="PANTHER" id="PTHR48105">
    <property type="entry name" value="THIOREDOXIN REDUCTASE 1-RELATED-RELATED"/>
    <property type="match status" value="1"/>
</dbReference>
<comment type="caution">
    <text evidence="4">The sequence shown here is derived from an EMBL/GenBank/DDBJ whole genome shotgun (WGS) entry which is preliminary data.</text>
</comment>
<proteinExistence type="predicted"/>
<evidence type="ECO:0000259" key="3">
    <source>
        <dbReference type="Pfam" id="PF07992"/>
    </source>
</evidence>
<dbReference type="GO" id="GO:0016491">
    <property type="term" value="F:oxidoreductase activity"/>
    <property type="evidence" value="ECO:0007669"/>
    <property type="project" value="UniProtKB-KW"/>
</dbReference>
<name>A0A0G1CGE8_9BACT</name>
<reference evidence="4 5" key="1">
    <citation type="journal article" date="2015" name="Nature">
        <title>rRNA introns, odd ribosomes, and small enigmatic genomes across a large radiation of phyla.</title>
        <authorList>
            <person name="Brown C.T."/>
            <person name="Hug L.A."/>
            <person name="Thomas B.C."/>
            <person name="Sharon I."/>
            <person name="Castelle C.J."/>
            <person name="Singh A."/>
            <person name="Wilkins M.J."/>
            <person name="Williams K.H."/>
            <person name="Banfield J.F."/>
        </authorList>
    </citation>
    <scope>NUCLEOTIDE SEQUENCE [LARGE SCALE GENOMIC DNA]</scope>
</reference>
<dbReference type="EMBL" id="LCFB01000017">
    <property type="protein sequence ID" value="KKS84564.1"/>
    <property type="molecule type" value="Genomic_DNA"/>
</dbReference>
<evidence type="ECO:0000313" key="5">
    <source>
        <dbReference type="Proteomes" id="UP000034543"/>
    </source>
</evidence>
<keyword evidence="1" id="KW-0285">Flavoprotein</keyword>
<gene>
    <name evidence="4" type="ORF">UV59_C0017G0017</name>
</gene>
<dbReference type="SUPFAM" id="SSF51905">
    <property type="entry name" value="FAD/NAD(P)-binding domain"/>
    <property type="match status" value="1"/>
</dbReference>
<organism evidence="4 5">
    <name type="scientific">Candidatus Gottesmanbacteria bacterium GW2011_GWA1_43_11</name>
    <dbReference type="NCBI Taxonomy" id="1618436"/>
    <lineage>
        <taxon>Bacteria</taxon>
        <taxon>Candidatus Gottesmaniibacteriota</taxon>
    </lineage>
</organism>
<keyword evidence="2" id="KW-0560">Oxidoreductase</keyword>
<dbReference type="InterPro" id="IPR036188">
    <property type="entry name" value="FAD/NAD-bd_sf"/>
</dbReference>
<evidence type="ECO:0000313" key="4">
    <source>
        <dbReference type="EMBL" id="KKS84564.1"/>
    </source>
</evidence>
<evidence type="ECO:0000256" key="1">
    <source>
        <dbReference type="ARBA" id="ARBA00022630"/>
    </source>
</evidence>
<evidence type="ECO:0000256" key="2">
    <source>
        <dbReference type="ARBA" id="ARBA00023002"/>
    </source>
</evidence>
<protein>
    <recommendedName>
        <fullName evidence="3">FAD/NAD(P)-binding domain-containing protein</fullName>
    </recommendedName>
</protein>
<dbReference type="Pfam" id="PF07992">
    <property type="entry name" value="Pyr_redox_2"/>
    <property type="match status" value="1"/>
</dbReference>
<dbReference type="InterPro" id="IPR050097">
    <property type="entry name" value="Ferredoxin-NADP_redctase_2"/>
</dbReference>
<dbReference type="PRINTS" id="PR00368">
    <property type="entry name" value="FADPNR"/>
</dbReference>
<dbReference type="Proteomes" id="UP000034543">
    <property type="component" value="Unassembled WGS sequence"/>
</dbReference>
<dbReference type="Gene3D" id="3.50.50.60">
    <property type="entry name" value="FAD/NAD(P)-binding domain"/>
    <property type="match status" value="1"/>
</dbReference>
<accession>A0A0G1CGE8</accession>